<evidence type="ECO:0000313" key="3">
    <source>
        <dbReference type="Proteomes" id="UP000253951"/>
    </source>
</evidence>
<evidence type="ECO:0000313" key="2">
    <source>
        <dbReference type="EMBL" id="AXG73929.1"/>
    </source>
</evidence>
<evidence type="ECO:0000256" key="1">
    <source>
        <dbReference type="SAM" id="Coils"/>
    </source>
</evidence>
<proteinExistence type="predicted"/>
<dbReference type="KEGG" id="fat:DVK85_06600"/>
<accession>A0A345HBG9</accession>
<dbReference type="RefSeq" id="WP_114677688.1">
    <property type="nucleotide sequence ID" value="NZ_CP031188.1"/>
</dbReference>
<keyword evidence="3" id="KW-1185">Reference proteome</keyword>
<dbReference type="OrthoDB" id="1356506at2"/>
<dbReference type="AlphaFoldDB" id="A0A345HBG9"/>
<gene>
    <name evidence="2" type="ORF">DVK85_06600</name>
</gene>
<sequence length="222" mass="25553">MKQYISYVVITALVLILFFQCERSANFRKRTYNNQEALTDTIKQYKNKLGTTTASIKTLQMTKEQLQNELIEKDSKLAALASEFKTIKHITRFKSDVQLQPISFAFDTPIYPTLTKDSTVTSGFERKGFTTTKWYNMGYKVTNDSFTIHPFSTWTETTVITGFKRKWFLGKQTLVTDVTNTNPYIKINTIKTADVIVPEPWYKKWYVWLAAGFVTGVAVTAN</sequence>
<keyword evidence="1" id="KW-0175">Coiled coil</keyword>
<dbReference type="Pfam" id="PF20186">
    <property type="entry name" value="DUF6549"/>
    <property type="match status" value="1"/>
</dbReference>
<dbReference type="EMBL" id="CP031188">
    <property type="protein sequence ID" value="AXG73929.1"/>
    <property type="molecule type" value="Genomic_DNA"/>
</dbReference>
<dbReference type="Proteomes" id="UP000253951">
    <property type="component" value="Chromosome"/>
</dbReference>
<dbReference type="InterPro" id="IPR046679">
    <property type="entry name" value="DUF6549"/>
</dbReference>
<organism evidence="2 3">
    <name type="scientific">Flavobacterium arcticum</name>
    <dbReference type="NCBI Taxonomy" id="1784713"/>
    <lineage>
        <taxon>Bacteria</taxon>
        <taxon>Pseudomonadati</taxon>
        <taxon>Bacteroidota</taxon>
        <taxon>Flavobacteriia</taxon>
        <taxon>Flavobacteriales</taxon>
        <taxon>Flavobacteriaceae</taxon>
        <taxon>Flavobacterium</taxon>
    </lineage>
</organism>
<protein>
    <submittedName>
        <fullName evidence="2">Uncharacterized protein</fullName>
    </submittedName>
</protein>
<reference evidence="2 3" key="1">
    <citation type="submission" date="2018-07" db="EMBL/GenBank/DDBJ databases">
        <title>Complete genome sequence of Flavobacterium arcticum type strain SM1502T.</title>
        <authorList>
            <person name="Li Y."/>
            <person name="Li D.-D."/>
        </authorList>
    </citation>
    <scope>NUCLEOTIDE SEQUENCE [LARGE SCALE GENOMIC DNA]</scope>
    <source>
        <strain evidence="2 3">SM1502</strain>
    </source>
</reference>
<feature type="coiled-coil region" evidence="1">
    <location>
        <begin position="56"/>
        <end position="83"/>
    </location>
</feature>
<name>A0A345HBG9_9FLAO</name>